<proteinExistence type="predicted"/>
<evidence type="ECO:0000313" key="2">
    <source>
        <dbReference type="Proteomes" id="UP000006671"/>
    </source>
</evidence>
<accession>D2VTH6</accession>
<reference evidence="1 2" key="1">
    <citation type="journal article" date="2010" name="Cell">
        <title>The genome of Naegleria gruberi illuminates early eukaryotic versatility.</title>
        <authorList>
            <person name="Fritz-Laylin L.K."/>
            <person name="Prochnik S.E."/>
            <person name="Ginger M.L."/>
            <person name="Dacks J.B."/>
            <person name="Carpenter M.L."/>
            <person name="Field M.C."/>
            <person name="Kuo A."/>
            <person name="Paredez A."/>
            <person name="Chapman J."/>
            <person name="Pham J."/>
            <person name="Shu S."/>
            <person name="Neupane R."/>
            <person name="Cipriano M."/>
            <person name="Mancuso J."/>
            <person name="Tu H."/>
            <person name="Salamov A."/>
            <person name="Lindquist E."/>
            <person name="Shapiro H."/>
            <person name="Lucas S."/>
            <person name="Grigoriev I.V."/>
            <person name="Cande W.Z."/>
            <person name="Fulton C."/>
            <person name="Rokhsar D.S."/>
            <person name="Dawson S.C."/>
        </authorList>
    </citation>
    <scope>NUCLEOTIDE SEQUENCE [LARGE SCALE GENOMIC DNA]</scope>
    <source>
        <strain evidence="1 2">NEG-M</strain>
    </source>
</reference>
<evidence type="ECO:0000313" key="1">
    <source>
        <dbReference type="EMBL" id="EFC39936.1"/>
    </source>
</evidence>
<name>D2VTH6_NAEGR</name>
<dbReference type="SUPFAM" id="SSF53067">
    <property type="entry name" value="Actin-like ATPase domain"/>
    <property type="match status" value="1"/>
</dbReference>
<dbReference type="EMBL" id="GG738896">
    <property type="protein sequence ID" value="EFC39936.1"/>
    <property type="molecule type" value="Genomic_DNA"/>
</dbReference>
<organism evidence="2">
    <name type="scientific">Naegleria gruberi</name>
    <name type="common">Amoeba</name>
    <dbReference type="NCBI Taxonomy" id="5762"/>
    <lineage>
        <taxon>Eukaryota</taxon>
        <taxon>Discoba</taxon>
        <taxon>Heterolobosea</taxon>
        <taxon>Tetramitia</taxon>
        <taxon>Eutetramitia</taxon>
        <taxon>Vahlkampfiidae</taxon>
        <taxon>Naegleria</taxon>
    </lineage>
</organism>
<gene>
    <name evidence="1" type="ORF">NAEGRDRAFT_72305</name>
</gene>
<dbReference type="InParanoid" id="D2VTH6"/>
<dbReference type="InterPro" id="IPR043129">
    <property type="entry name" value="ATPase_NBD"/>
</dbReference>
<dbReference type="VEuPathDB" id="AmoebaDB:NAEGRDRAFT_72305"/>
<sequence>MKSSSDFGTSVEFVKTWLYYCKLSKKFSLQKVSDSSILFPSIKKWFTVLDQKTISVEGKEFQVEYLLKEFLKLLMTSCTFPKKGEKNCYEAKCFIFTVPTDTDIEVKRRFKKIAHEVIGMTFLNSSIGMSDVYIIEEYSLLLHLDDSSSCIVVDVGCLTSDSIVKKDEKIIQVSGETRGISLIHEKIKKMDSSIDTMMVMKALFNDRDSDKLPEQYSNLESCFTEGVAEIAEPILDVILQYRCKNVIVCGGFVSHAYFRKLVEEYISVEKLEDYVNRQKDYLKDEFKDYSKIEFTTCCNPDGGSSLLNGVYLIIKKALGTSTAQQLDFERETQAATCRIGFAYFDTSTSSFCFDICYSLFDAYLKQDTEIFIIKFRNTIDIDKVENCQVTKQNYKSIGIMEFERFCSLEIIFKNPIELFRKGFFIHGKLLNDHVVVIVHYQLHNHFYYCQACKIPRKGRKDRIPINDIEKVFSEENDWDTWYGTPYYVEMNITNEEMIDTYLANMAAVVGEKDLAQFKSLERGELTSLATEENKKKKRK</sequence>
<dbReference type="Proteomes" id="UP000006671">
    <property type="component" value="Unassembled WGS sequence"/>
</dbReference>
<dbReference type="AlphaFoldDB" id="D2VTH6"/>
<dbReference type="KEGG" id="ngr:NAEGRDRAFT_72305"/>
<dbReference type="RefSeq" id="XP_002672680.1">
    <property type="nucleotide sequence ID" value="XM_002672634.1"/>
</dbReference>
<protein>
    <submittedName>
        <fullName evidence="1">Predicted protein</fullName>
    </submittedName>
</protein>
<keyword evidence="2" id="KW-1185">Reference proteome</keyword>
<dbReference type="GeneID" id="8854469"/>